<dbReference type="Pfam" id="PF03717">
    <property type="entry name" value="PBP_dimer"/>
    <property type="match status" value="1"/>
</dbReference>
<evidence type="ECO:0000259" key="5">
    <source>
        <dbReference type="Pfam" id="PF03717"/>
    </source>
</evidence>
<keyword evidence="6" id="KW-0808">Transferase</keyword>
<evidence type="ECO:0000259" key="4">
    <source>
        <dbReference type="Pfam" id="PF00905"/>
    </source>
</evidence>
<dbReference type="GO" id="GO:0071972">
    <property type="term" value="F:peptidoglycan L,D-transpeptidase activity"/>
    <property type="evidence" value="ECO:0007669"/>
    <property type="project" value="TreeGrafter"/>
</dbReference>
<feature type="non-terminal residue" evidence="6">
    <location>
        <position position="356"/>
    </location>
</feature>
<dbReference type="InterPro" id="IPR050515">
    <property type="entry name" value="Beta-lactam/transpept"/>
</dbReference>
<dbReference type="PANTHER" id="PTHR30627">
    <property type="entry name" value="PEPTIDOGLYCAN D,D-TRANSPEPTIDASE"/>
    <property type="match status" value="1"/>
</dbReference>
<dbReference type="GO" id="GO:0005886">
    <property type="term" value="C:plasma membrane"/>
    <property type="evidence" value="ECO:0007669"/>
    <property type="project" value="TreeGrafter"/>
</dbReference>
<dbReference type="PANTHER" id="PTHR30627:SF2">
    <property type="entry name" value="PEPTIDOGLYCAN D,D-TRANSPEPTIDASE MRDA"/>
    <property type="match status" value="1"/>
</dbReference>
<gene>
    <name evidence="6" type="ORF">AVDCRST_MAG65-1782</name>
</gene>
<feature type="domain" description="Penicillin-binding protein transpeptidase" evidence="4">
    <location>
        <begin position="126"/>
        <end position="356"/>
    </location>
</feature>
<dbReference type="InterPro" id="IPR001460">
    <property type="entry name" value="PCN-bd_Tpept"/>
</dbReference>
<dbReference type="Gene3D" id="3.40.710.10">
    <property type="entry name" value="DD-peptidase/beta-lactamase superfamily"/>
    <property type="match status" value="1"/>
</dbReference>
<evidence type="ECO:0000256" key="1">
    <source>
        <dbReference type="ARBA" id="ARBA00004370"/>
    </source>
</evidence>
<keyword evidence="6" id="KW-0132">Cell division</keyword>
<keyword evidence="6" id="KW-0328">Glycosyltransferase</keyword>
<name>A0A6J4S0S3_9ACTN</name>
<dbReference type="InterPro" id="IPR005311">
    <property type="entry name" value="PBP_dimer"/>
</dbReference>
<dbReference type="SUPFAM" id="SSF56601">
    <property type="entry name" value="beta-lactamase/transpeptidase-like"/>
    <property type="match status" value="1"/>
</dbReference>
<protein>
    <submittedName>
        <fullName evidence="6">Cell division protein FtsI [Peptidoglycan synthetase]</fullName>
        <ecNumber evidence="6">2.4.1.129</ecNumber>
    </submittedName>
</protein>
<dbReference type="Gene3D" id="3.90.1310.10">
    <property type="entry name" value="Penicillin-binding protein 2a (Domain 2)"/>
    <property type="match status" value="1"/>
</dbReference>
<feature type="non-terminal residue" evidence="6">
    <location>
        <position position="1"/>
    </location>
</feature>
<dbReference type="EC" id="2.4.1.129" evidence="6"/>
<dbReference type="AlphaFoldDB" id="A0A6J4S0S3"/>
<dbReference type="GO" id="GO:0051301">
    <property type="term" value="P:cell division"/>
    <property type="evidence" value="ECO:0007669"/>
    <property type="project" value="UniProtKB-KW"/>
</dbReference>
<keyword evidence="3" id="KW-0472">Membrane</keyword>
<comment type="subcellular location">
    <subcellularLocation>
        <location evidence="1">Membrane</location>
    </subcellularLocation>
</comment>
<feature type="domain" description="Penicillin-binding protein dimerisation" evidence="5">
    <location>
        <begin position="1"/>
        <end position="78"/>
    </location>
</feature>
<evidence type="ECO:0000256" key="2">
    <source>
        <dbReference type="ARBA" id="ARBA00007171"/>
    </source>
</evidence>
<dbReference type="GO" id="GO:0071555">
    <property type="term" value="P:cell wall organization"/>
    <property type="evidence" value="ECO:0007669"/>
    <property type="project" value="TreeGrafter"/>
</dbReference>
<keyword evidence="6" id="KW-0131">Cell cycle</keyword>
<evidence type="ECO:0000256" key="3">
    <source>
        <dbReference type="ARBA" id="ARBA00023136"/>
    </source>
</evidence>
<proteinExistence type="inferred from homology"/>
<dbReference type="GO" id="GO:0016757">
    <property type="term" value="F:glycosyltransferase activity"/>
    <property type="evidence" value="ECO:0007669"/>
    <property type="project" value="UniProtKB-KW"/>
</dbReference>
<sequence length="356" mass="38946">PGVEPTSVYLRDYPEDDLGAHIFGTVREISPEEQKLKRYRNVEQGTPIGKDGIEETYDEYLRGKSGFDRVIVDAFGERDERRPMTRREPRQGHRVRLTLDLDLQEAAHKALQRAIAAAASKGAQAGAYVAMNPENGEIYALGSYPSFDANVFARPISQDTYDRLRSEANGSPLFNRAIGAGYPSGSTFKPVTALAALESGILTPGQIINDTGSFDLGDRRLKNARDAVFGPIELTRALQVSSDVFFYTLGARANARGPVIQRWARDLGLGRPTGIDLPGEISGLVPDRKWRDAGYRRYSRCVKREKVPAATTAALLACGGIERPWSLGDNVNLAIGQGDFQATPLQMAVAYSTIVN</sequence>
<dbReference type="Pfam" id="PF00905">
    <property type="entry name" value="Transpeptidase"/>
    <property type="match status" value="1"/>
</dbReference>
<dbReference type="GO" id="GO:0008658">
    <property type="term" value="F:penicillin binding"/>
    <property type="evidence" value="ECO:0007669"/>
    <property type="project" value="InterPro"/>
</dbReference>
<comment type="similarity">
    <text evidence="2">Belongs to the transpeptidase family.</text>
</comment>
<organism evidence="6">
    <name type="scientific">uncultured Solirubrobacteraceae bacterium</name>
    <dbReference type="NCBI Taxonomy" id="1162706"/>
    <lineage>
        <taxon>Bacteria</taxon>
        <taxon>Bacillati</taxon>
        <taxon>Actinomycetota</taxon>
        <taxon>Thermoleophilia</taxon>
        <taxon>Solirubrobacterales</taxon>
        <taxon>Solirubrobacteraceae</taxon>
        <taxon>environmental samples</taxon>
    </lineage>
</organism>
<accession>A0A6J4S0S3</accession>
<dbReference type="InterPro" id="IPR012338">
    <property type="entry name" value="Beta-lactam/transpept-like"/>
</dbReference>
<reference evidence="6" key="1">
    <citation type="submission" date="2020-02" db="EMBL/GenBank/DDBJ databases">
        <authorList>
            <person name="Meier V. D."/>
        </authorList>
    </citation>
    <scope>NUCLEOTIDE SEQUENCE</scope>
    <source>
        <strain evidence="6">AVDCRST_MAG65</strain>
    </source>
</reference>
<dbReference type="EMBL" id="CADCVL010000324">
    <property type="protein sequence ID" value="CAA9486808.1"/>
    <property type="molecule type" value="Genomic_DNA"/>
</dbReference>
<evidence type="ECO:0000313" key="6">
    <source>
        <dbReference type="EMBL" id="CAA9486808.1"/>
    </source>
</evidence>